<evidence type="ECO:0000256" key="2">
    <source>
        <dbReference type="SAM" id="SignalP"/>
    </source>
</evidence>
<evidence type="ECO:0000313" key="5">
    <source>
        <dbReference type="Proteomes" id="UP000180253"/>
    </source>
</evidence>
<dbReference type="SUPFAM" id="SSF82171">
    <property type="entry name" value="DPP6 N-terminal domain-like"/>
    <property type="match status" value="1"/>
</dbReference>
<dbReference type="PANTHER" id="PTHR42776">
    <property type="entry name" value="SERINE PEPTIDASE S9 FAMILY MEMBER"/>
    <property type="match status" value="1"/>
</dbReference>
<protein>
    <submittedName>
        <fullName evidence="4">Peptidase S9</fullName>
    </submittedName>
</protein>
<sequence length="648" mass="72595">MKVCLAVVIWGGLSMAHASPLIPVEHFSKDFAYRSVKISPNGEYLAFISKVEGKNNLYVLDIKKSKIISGVNFSDNAQVGRYEWSGDDRLVMEKQYIRGWKTHPKYYGELFAMDADGSKKRYLVGYQGEMQTGSAVRKATPLYGTSFILDPLVHDEERILIVTYPWDNVKEPKTVVYEVNVNTGYRKRVAGSPHKSGRFLTDRQGNVRVVSSTDNGVDYEFYIRPPEGGKWHSLKLENGALRNIIPVAFSASGKEVFISATEHSKPKGIYKLDLTTGKTTMIFQDDVVSPTVVWVDIQSKEIYAIELEPGFPNYAFIDGDAKSSIKLKSLLASLPNSQVHLLNSSRDGKKSVVYAWSDTDPGQYYLYDEAQKSLKYLFSERGWLKPEEMSPTKPITFKARDGLTIHGYLTLPKGKPQKNLPLVVMPHGGPHGVRDFWGFDVDAQLLASRGIAVLKVNFRGSGGYGDVFLQAGYQNWGRDIQFDIIDGVKYVIKEGYANPDNMCIMGASFGGYSALQSSILEPDLFKCAIGVVGVYDIPMMFKEGDVSEYETGRNYLTKVLGSDPQVHKAFSPSYNVDKLKANVLIVHGGEDQRAPIEQAESLVEALKKAEHPFEYMLLESEGHGFYKAKHRQEYYNTVLAFLNKNLKL</sequence>
<dbReference type="GO" id="GO:0006508">
    <property type="term" value="P:proteolysis"/>
    <property type="evidence" value="ECO:0007669"/>
    <property type="project" value="InterPro"/>
</dbReference>
<feature type="signal peptide" evidence="2">
    <location>
        <begin position="1"/>
        <end position="18"/>
    </location>
</feature>
<keyword evidence="5" id="KW-1185">Reference proteome</keyword>
<proteinExistence type="predicted"/>
<dbReference type="Pfam" id="PF00326">
    <property type="entry name" value="Peptidase_S9"/>
    <property type="match status" value="1"/>
</dbReference>
<reference evidence="4 5" key="1">
    <citation type="submission" date="2016-10" db="EMBL/GenBank/DDBJ databases">
        <title>Pseudoalteromonas amylolytica sp. nov., isolated from the surface seawater.</title>
        <authorList>
            <person name="Wu Y.-H."/>
            <person name="Cheng H."/>
            <person name="Jin X.-B."/>
            <person name="Wang C.-S."/>
            <person name="Xu X.-W."/>
        </authorList>
    </citation>
    <scope>NUCLEOTIDE SEQUENCE [LARGE SCALE GENOMIC DNA]</scope>
    <source>
        <strain evidence="4 5">JCM 12483</strain>
    </source>
</reference>
<feature type="chain" id="PRO_5010309463" evidence="2">
    <location>
        <begin position="19"/>
        <end position="648"/>
    </location>
</feature>
<evidence type="ECO:0000259" key="3">
    <source>
        <dbReference type="Pfam" id="PF00326"/>
    </source>
</evidence>
<dbReference type="STRING" id="327939.BIW53_01755"/>
<evidence type="ECO:0000313" key="4">
    <source>
        <dbReference type="EMBL" id="OHU97561.1"/>
    </source>
</evidence>
<dbReference type="EMBL" id="MNAN01000011">
    <property type="protein sequence ID" value="OHU97561.1"/>
    <property type="molecule type" value="Genomic_DNA"/>
</dbReference>
<dbReference type="PANTHER" id="PTHR42776:SF27">
    <property type="entry name" value="DIPEPTIDYL PEPTIDASE FAMILY MEMBER 6"/>
    <property type="match status" value="1"/>
</dbReference>
<organism evidence="4 5">
    <name type="scientific">Pseudoalteromonas byunsanensis</name>
    <dbReference type="NCBI Taxonomy" id="327939"/>
    <lineage>
        <taxon>Bacteria</taxon>
        <taxon>Pseudomonadati</taxon>
        <taxon>Pseudomonadota</taxon>
        <taxon>Gammaproteobacteria</taxon>
        <taxon>Alteromonadales</taxon>
        <taxon>Pseudoalteromonadaceae</taxon>
        <taxon>Pseudoalteromonas</taxon>
    </lineage>
</organism>
<gene>
    <name evidence="4" type="ORF">BIW53_01755</name>
</gene>
<dbReference type="SUPFAM" id="SSF53474">
    <property type="entry name" value="alpha/beta-Hydrolases"/>
    <property type="match status" value="1"/>
</dbReference>
<name>A0A1S1NGC5_9GAMM</name>
<dbReference type="InterPro" id="IPR029058">
    <property type="entry name" value="AB_hydrolase_fold"/>
</dbReference>
<dbReference type="Proteomes" id="UP000180253">
    <property type="component" value="Unassembled WGS sequence"/>
</dbReference>
<comment type="caution">
    <text evidence="4">The sequence shown here is derived from an EMBL/GenBank/DDBJ whole genome shotgun (WGS) entry which is preliminary data.</text>
</comment>
<dbReference type="Gene3D" id="2.120.10.30">
    <property type="entry name" value="TolB, C-terminal domain"/>
    <property type="match status" value="1"/>
</dbReference>
<dbReference type="InterPro" id="IPR001375">
    <property type="entry name" value="Peptidase_S9_cat"/>
</dbReference>
<dbReference type="GO" id="GO:0004252">
    <property type="term" value="F:serine-type endopeptidase activity"/>
    <property type="evidence" value="ECO:0007669"/>
    <property type="project" value="TreeGrafter"/>
</dbReference>
<dbReference type="FunFam" id="3.40.50.1820:FF:000442">
    <property type="entry name" value="Subfamily S9C unassigned peptidase"/>
    <property type="match status" value="1"/>
</dbReference>
<accession>A0A1S1NGC5</accession>
<keyword evidence="1" id="KW-0378">Hydrolase</keyword>
<dbReference type="AlphaFoldDB" id="A0A1S1NGC5"/>
<dbReference type="InterPro" id="IPR011042">
    <property type="entry name" value="6-blade_b-propeller_TolB-like"/>
</dbReference>
<keyword evidence="2" id="KW-0732">Signal</keyword>
<evidence type="ECO:0000256" key="1">
    <source>
        <dbReference type="ARBA" id="ARBA00022801"/>
    </source>
</evidence>
<dbReference type="Gene3D" id="3.40.50.1820">
    <property type="entry name" value="alpha/beta hydrolase"/>
    <property type="match status" value="1"/>
</dbReference>
<feature type="domain" description="Peptidase S9 prolyl oligopeptidase catalytic" evidence="3">
    <location>
        <begin position="437"/>
        <end position="647"/>
    </location>
</feature>